<dbReference type="SUPFAM" id="SSF158639">
    <property type="entry name" value="ENT-like"/>
    <property type="match status" value="1"/>
</dbReference>
<reference evidence="6" key="2">
    <citation type="submission" date="2025-08" db="UniProtKB">
        <authorList>
            <consortium name="RefSeq"/>
        </authorList>
    </citation>
    <scope>IDENTIFICATION</scope>
    <source>
        <tissue evidence="6">Leaves</tissue>
    </source>
</reference>
<dbReference type="Gene3D" id="1.10.1240.40">
    <property type="entry name" value="ENT domain"/>
    <property type="match status" value="1"/>
</dbReference>
<dbReference type="InterPro" id="IPR036142">
    <property type="entry name" value="ENT_dom-like_sf"/>
</dbReference>
<reference evidence="5" key="1">
    <citation type="journal article" date="2025" name="Foods">
        <title>Unveiling the Microbial Signatures of Arabica Coffee Cherries: Insights into Ripeness Specific Diversity, Functional Traits, and Implications for Quality and Safety.</title>
        <authorList>
            <consortium name="RefSeq"/>
            <person name="Tenea G.N."/>
            <person name="Cifuentes V."/>
            <person name="Reyes P."/>
            <person name="Cevallos-Vallejos M."/>
        </authorList>
    </citation>
    <scope>NUCLEOTIDE SEQUENCE [LARGE SCALE GENOMIC DNA]</scope>
</reference>
<dbReference type="SUPFAM" id="SSF63748">
    <property type="entry name" value="Tudor/PWWP/MBT"/>
    <property type="match status" value="1"/>
</dbReference>
<dbReference type="InterPro" id="IPR033485">
    <property type="entry name" value="EMSY-LIKE_plant"/>
</dbReference>
<dbReference type="CDD" id="cd20404">
    <property type="entry name" value="Tudor_Agenet_AtEML-like"/>
    <property type="match status" value="1"/>
</dbReference>
<dbReference type="Pfam" id="PF03735">
    <property type="entry name" value="ENT"/>
    <property type="match status" value="1"/>
</dbReference>
<feature type="region of interest" description="Disordered" evidence="3">
    <location>
        <begin position="1"/>
        <end position="22"/>
    </location>
</feature>
<dbReference type="InterPro" id="IPR005491">
    <property type="entry name" value="ENT_dom"/>
</dbReference>
<feature type="region of interest" description="Disordered" evidence="3">
    <location>
        <begin position="390"/>
        <end position="438"/>
    </location>
</feature>
<evidence type="ECO:0000256" key="3">
    <source>
        <dbReference type="SAM" id="MobiDB-lite"/>
    </source>
</evidence>
<feature type="domain" description="ENT" evidence="4">
    <location>
        <begin position="28"/>
        <end position="115"/>
    </location>
</feature>
<evidence type="ECO:0000256" key="1">
    <source>
        <dbReference type="ARBA" id="ARBA00004123"/>
    </source>
</evidence>
<feature type="compositionally biased region" description="Polar residues" evidence="3">
    <location>
        <begin position="130"/>
        <end position="166"/>
    </location>
</feature>
<organism evidence="5 6">
    <name type="scientific">Coffea arabica</name>
    <name type="common">Arabian coffee</name>
    <dbReference type="NCBI Taxonomy" id="13443"/>
    <lineage>
        <taxon>Eukaryota</taxon>
        <taxon>Viridiplantae</taxon>
        <taxon>Streptophyta</taxon>
        <taxon>Embryophyta</taxon>
        <taxon>Tracheophyta</taxon>
        <taxon>Spermatophyta</taxon>
        <taxon>Magnoliopsida</taxon>
        <taxon>eudicotyledons</taxon>
        <taxon>Gunneridae</taxon>
        <taxon>Pentapetalae</taxon>
        <taxon>asterids</taxon>
        <taxon>lamiids</taxon>
        <taxon>Gentianales</taxon>
        <taxon>Rubiaceae</taxon>
        <taxon>Ixoroideae</taxon>
        <taxon>Gardenieae complex</taxon>
        <taxon>Bertiereae - Coffeeae clade</taxon>
        <taxon>Coffeeae</taxon>
        <taxon>Coffea</taxon>
    </lineage>
</organism>
<dbReference type="Gene3D" id="2.30.30.140">
    <property type="match status" value="1"/>
</dbReference>
<dbReference type="Proteomes" id="UP001652660">
    <property type="component" value="Chromosome 6c"/>
</dbReference>
<dbReference type="RefSeq" id="XP_027068076.1">
    <property type="nucleotide sequence ID" value="XM_027212275.2"/>
</dbReference>
<keyword evidence="5" id="KW-1185">Reference proteome</keyword>
<evidence type="ECO:0000313" key="6">
    <source>
        <dbReference type="RefSeq" id="XP_027068076.1"/>
    </source>
</evidence>
<dbReference type="PROSITE" id="PS51138">
    <property type="entry name" value="ENT"/>
    <property type="match status" value="1"/>
</dbReference>
<comment type="subcellular location">
    <subcellularLocation>
        <location evidence="1">Nucleus</location>
    </subcellularLocation>
</comment>
<protein>
    <submittedName>
        <fullName evidence="6">Protein EMSY-LIKE 3-like isoform X1</fullName>
    </submittedName>
</protein>
<dbReference type="GO" id="GO:0005634">
    <property type="term" value="C:nucleus"/>
    <property type="evidence" value="ECO:0007669"/>
    <property type="project" value="UniProtKB-SubCell"/>
</dbReference>
<keyword evidence="2" id="KW-0539">Nucleus</keyword>
<feature type="region of interest" description="Disordered" evidence="3">
    <location>
        <begin position="278"/>
        <end position="311"/>
    </location>
</feature>
<evidence type="ECO:0000256" key="2">
    <source>
        <dbReference type="ARBA" id="ARBA00023242"/>
    </source>
</evidence>
<dbReference type="PANTHER" id="PTHR33432:SF27">
    <property type="entry name" value="PROTEIN EMSY-LIKE 3"/>
    <property type="match status" value="1"/>
</dbReference>
<feature type="region of interest" description="Disordered" evidence="3">
    <location>
        <begin position="110"/>
        <end position="200"/>
    </location>
</feature>
<dbReference type="GeneID" id="113693678"/>
<accession>A0A6P6SQG7</accession>
<dbReference type="GO" id="GO:0050832">
    <property type="term" value="P:defense response to fungus"/>
    <property type="evidence" value="ECO:0007669"/>
    <property type="project" value="InterPro"/>
</dbReference>
<evidence type="ECO:0000259" key="4">
    <source>
        <dbReference type="PROSITE" id="PS51138"/>
    </source>
</evidence>
<feature type="compositionally biased region" description="Basic and acidic residues" evidence="3">
    <location>
        <begin position="298"/>
        <end position="309"/>
    </location>
</feature>
<proteinExistence type="predicted"/>
<sequence>MDFQVHDSSGIGRSFTGSAPYQNMNSDMESQIHILEQEAYGAVLRAFKAQSDALTWEKEGLITELRRELRVSDDEHRELLTQVNADGLIHKIREWRKAGGRLSTTQIMPQPVHDQLQSPTISASRKKQKTSQSVPFGTQSQTLHPQSIAATPQPSLVSKWGPTSATVGRRPHHGQPVLSSPPAIPYQQSNQGPGGRFTNELAERTSDPLIGRKVMTRWPEDSNFYEAVITDYNPIEGRHALVYDIGTPNESLEWVDFKEISPEDIRWIGDDPGISRLNVGSGQGFGGNTPNAGRGRGLSRDQLENDHRPSQNGVVKKIADDIEILHTDTLIQKVEKVVAASHPDLLELEKAKKMLKEHEQALLDVIAKLADACDDASVDGEHHGLSVGMERGQGHLHGRNNSGPNMASEMRSRSSSSYDITRGQMPFDHQQDDDVVVI</sequence>
<gene>
    <name evidence="6" type="primary">LOC113693678</name>
</gene>
<evidence type="ECO:0000313" key="5">
    <source>
        <dbReference type="Proteomes" id="UP001652660"/>
    </source>
</evidence>
<name>A0A6P6SQG7_COFAR</name>
<dbReference type="OrthoDB" id="1737049at2759"/>
<dbReference type="FunFam" id="1.10.1240.40:FF:000005">
    <property type="entry name" value="ENT domain containing protein, expressed"/>
    <property type="match status" value="1"/>
</dbReference>
<dbReference type="PANTHER" id="PTHR33432">
    <property type="entry name" value="PROTEIN EMSY-LIKE 4"/>
    <property type="match status" value="1"/>
</dbReference>
<dbReference type="AlphaFoldDB" id="A0A6P6SQG7"/>
<dbReference type="SMART" id="SM01191">
    <property type="entry name" value="ENT"/>
    <property type="match status" value="1"/>
</dbReference>